<evidence type="ECO:0008006" key="3">
    <source>
        <dbReference type="Google" id="ProtNLM"/>
    </source>
</evidence>
<comment type="caution">
    <text evidence="1">The sequence shown here is derived from an EMBL/GenBank/DDBJ whole genome shotgun (WGS) entry which is preliminary data.</text>
</comment>
<dbReference type="Proteomes" id="UP001145072">
    <property type="component" value="Unassembled WGS sequence"/>
</dbReference>
<gene>
    <name evidence="1" type="ORF">NC661_07700</name>
</gene>
<proteinExistence type="predicted"/>
<evidence type="ECO:0000313" key="1">
    <source>
        <dbReference type="EMBL" id="MDC3420254.1"/>
    </source>
</evidence>
<dbReference type="RefSeq" id="WP_259868795.1">
    <property type="nucleotide sequence ID" value="NZ_JAMQJZ010000004.1"/>
</dbReference>
<protein>
    <recommendedName>
        <fullName evidence="3">DUF4367 domain-containing protein</fullName>
    </recommendedName>
</protein>
<name>A0A9X3WMY4_9BACI</name>
<organism evidence="1 2">
    <name type="scientific">Aquibacillus koreensis</name>
    <dbReference type="NCBI Taxonomy" id="279446"/>
    <lineage>
        <taxon>Bacteria</taxon>
        <taxon>Bacillati</taxon>
        <taxon>Bacillota</taxon>
        <taxon>Bacilli</taxon>
        <taxon>Bacillales</taxon>
        <taxon>Bacillaceae</taxon>
        <taxon>Aquibacillus</taxon>
    </lineage>
</organism>
<evidence type="ECO:0000313" key="2">
    <source>
        <dbReference type="Proteomes" id="UP001145072"/>
    </source>
</evidence>
<keyword evidence="2" id="KW-1185">Reference proteome</keyword>
<reference evidence="1" key="1">
    <citation type="submission" date="2022-06" db="EMBL/GenBank/DDBJ databases">
        <title>Aquibacillus sp. a new bacterium isolated from soil saline samples.</title>
        <authorList>
            <person name="Galisteo C."/>
            <person name="De La Haba R."/>
            <person name="Sanchez-Porro C."/>
            <person name="Ventosa A."/>
        </authorList>
    </citation>
    <scope>NUCLEOTIDE SEQUENCE</scope>
    <source>
        <strain evidence="1">JCM 12387</strain>
    </source>
</reference>
<accession>A0A9X3WMY4</accession>
<dbReference type="PROSITE" id="PS51257">
    <property type="entry name" value="PROKAR_LIPOPROTEIN"/>
    <property type="match status" value="1"/>
</dbReference>
<sequence length="166" mass="18882">MKQLAKGLIFLLFVIIGVAGCQQKQSIPEGFYPYEKNEVEQAVEQLSFRPEIPGYVPIEMEIVVSDQYVLRDTEIEALDVSFYTRDNDLLSIQFIDGEMNEELMSPEIVSISEKINGAYIDNSYAKVLSWQKDGITYKITYRSSEYGNNPSVTKTDLVMVAKSFHS</sequence>
<dbReference type="AlphaFoldDB" id="A0A9X3WMY4"/>
<dbReference type="EMBL" id="JAMQJZ010000004">
    <property type="protein sequence ID" value="MDC3420254.1"/>
    <property type="molecule type" value="Genomic_DNA"/>
</dbReference>